<protein>
    <submittedName>
        <fullName evidence="2">Uncharacterized protein</fullName>
    </submittedName>
</protein>
<evidence type="ECO:0000313" key="2">
    <source>
        <dbReference type="EMBL" id="PQM40450.1"/>
    </source>
</evidence>
<sequence>MRHQNSGDASGKENQQVPYVTYQAGCPKTPVTGTPSFHQSRHATSITGSLIPRHVSQPSVLLDGRRQIPIFLSLPQFFPSTEKTQPNKKKHHNAKLTFSVNAKSRSTQNNPNPVSLSRLPTLKAIPQPLKT</sequence>
<evidence type="ECO:0000256" key="1">
    <source>
        <dbReference type="SAM" id="MobiDB-lite"/>
    </source>
</evidence>
<proteinExistence type="predicted"/>
<comment type="caution">
    <text evidence="2">The sequence shown here is derived from an EMBL/GenBank/DDBJ whole genome shotgun (WGS) entry which is preliminary data.</text>
</comment>
<feature type="compositionally biased region" description="Polar residues" evidence="1">
    <location>
        <begin position="96"/>
        <end position="115"/>
    </location>
</feature>
<accession>A0A314USN5</accession>
<gene>
    <name evidence="2" type="ORF">Pyn_08998</name>
</gene>
<dbReference type="EMBL" id="PJQY01003074">
    <property type="protein sequence ID" value="PQM40450.1"/>
    <property type="molecule type" value="Genomic_DNA"/>
</dbReference>
<organism evidence="2 3">
    <name type="scientific">Prunus yedoensis var. nudiflora</name>
    <dbReference type="NCBI Taxonomy" id="2094558"/>
    <lineage>
        <taxon>Eukaryota</taxon>
        <taxon>Viridiplantae</taxon>
        <taxon>Streptophyta</taxon>
        <taxon>Embryophyta</taxon>
        <taxon>Tracheophyta</taxon>
        <taxon>Spermatophyta</taxon>
        <taxon>Magnoliopsida</taxon>
        <taxon>eudicotyledons</taxon>
        <taxon>Gunneridae</taxon>
        <taxon>Pentapetalae</taxon>
        <taxon>rosids</taxon>
        <taxon>fabids</taxon>
        <taxon>Rosales</taxon>
        <taxon>Rosaceae</taxon>
        <taxon>Amygdaloideae</taxon>
        <taxon>Amygdaleae</taxon>
        <taxon>Prunus</taxon>
    </lineage>
</organism>
<feature type="region of interest" description="Disordered" evidence="1">
    <location>
        <begin position="79"/>
        <end position="131"/>
    </location>
</feature>
<reference evidence="2 3" key="1">
    <citation type="submission" date="2018-02" db="EMBL/GenBank/DDBJ databases">
        <title>Draft genome of wild Prunus yedoensis var. nudiflora.</title>
        <authorList>
            <person name="Baek S."/>
            <person name="Kim J.-H."/>
            <person name="Choi K."/>
            <person name="Kim G.-B."/>
            <person name="Cho A."/>
            <person name="Jang H."/>
            <person name="Shin C.-H."/>
            <person name="Yu H.-J."/>
            <person name="Mun J.-H."/>
        </authorList>
    </citation>
    <scope>NUCLEOTIDE SEQUENCE [LARGE SCALE GENOMIC DNA]</scope>
    <source>
        <strain evidence="3">cv. Jeju island</strain>
        <tissue evidence="2">Leaf</tissue>
    </source>
</reference>
<dbReference type="AlphaFoldDB" id="A0A314USN5"/>
<name>A0A314USN5_PRUYE</name>
<dbReference type="Proteomes" id="UP000250321">
    <property type="component" value="Unassembled WGS sequence"/>
</dbReference>
<evidence type="ECO:0000313" key="3">
    <source>
        <dbReference type="Proteomes" id="UP000250321"/>
    </source>
</evidence>
<keyword evidence="3" id="KW-1185">Reference proteome</keyword>